<dbReference type="Proteomes" id="UP000595278">
    <property type="component" value="Chromosome"/>
</dbReference>
<dbReference type="InterPro" id="IPR036291">
    <property type="entry name" value="NAD(P)-bd_dom_sf"/>
</dbReference>
<dbReference type="InterPro" id="IPR002347">
    <property type="entry name" value="SDR_fam"/>
</dbReference>
<accession>A0A974NEQ0</accession>
<evidence type="ECO:0000313" key="3">
    <source>
        <dbReference type="Proteomes" id="UP000595278"/>
    </source>
</evidence>
<organism evidence="2 3">
    <name type="scientific">Entomomonas asaccharolytica</name>
    <dbReference type="NCBI Taxonomy" id="2785331"/>
    <lineage>
        <taxon>Bacteria</taxon>
        <taxon>Pseudomonadati</taxon>
        <taxon>Pseudomonadota</taxon>
        <taxon>Gammaproteobacteria</taxon>
        <taxon>Pseudomonadales</taxon>
        <taxon>Pseudomonadaceae</taxon>
        <taxon>Entomomonas</taxon>
    </lineage>
</organism>
<dbReference type="SUPFAM" id="SSF51735">
    <property type="entry name" value="NAD(P)-binding Rossmann-fold domains"/>
    <property type="match status" value="1"/>
</dbReference>
<dbReference type="PANTHER" id="PTHR43313">
    <property type="entry name" value="SHORT-CHAIN DEHYDROGENASE/REDUCTASE FAMILY 9C"/>
    <property type="match status" value="1"/>
</dbReference>
<dbReference type="PROSITE" id="PS00061">
    <property type="entry name" value="ADH_SHORT"/>
    <property type="match status" value="1"/>
</dbReference>
<comment type="similarity">
    <text evidence="1">Belongs to the short-chain dehydrogenases/reductases (SDR) family.</text>
</comment>
<dbReference type="KEGG" id="eaz:JHT90_12130"/>
<name>A0A974NEQ0_9GAMM</name>
<gene>
    <name evidence="2" type="ORF">JHT90_12130</name>
</gene>
<dbReference type="InterPro" id="IPR020904">
    <property type="entry name" value="Sc_DH/Rdtase_CS"/>
</dbReference>
<dbReference type="EMBL" id="CP067393">
    <property type="protein sequence ID" value="QQP85122.1"/>
    <property type="molecule type" value="Genomic_DNA"/>
</dbReference>
<reference evidence="2 3" key="1">
    <citation type="submission" date="2021-01" db="EMBL/GenBank/DDBJ databases">
        <title>Entomomonas sp. F2A isolated from a house cricket (Acheta domesticus).</title>
        <authorList>
            <person name="Spergser J."/>
            <person name="Busse H.-J."/>
        </authorList>
    </citation>
    <scope>NUCLEOTIDE SEQUENCE [LARGE SCALE GENOMIC DNA]</scope>
    <source>
        <strain evidence="2 3">F2A</strain>
    </source>
</reference>
<dbReference type="Pfam" id="PF00106">
    <property type="entry name" value="adh_short"/>
    <property type="match status" value="1"/>
</dbReference>
<evidence type="ECO:0000313" key="2">
    <source>
        <dbReference type="EMBL" id="QQP85122.1"/>
    </source>
</evidence>
<dbReference type="GO" id="GO:0008202">
    <property type="term" value="P:steroid metabolic process"/>
    <property type="evidence" value="ECO:0007669"/>
    <property type="project" value="TreeGrafter"/>
</dbReference>
<dbReference type="AlphaFoldDB" id="A0A974NEQ0"/>
<dbReference type="RefSeq" id="WP_201091329.1">
    <property type="nucleotide sequence ID" value="NZ_CP067393.1"/>
</dbReference>
<dbReference type="Gene3D" id="3.40.50.720">
    <property type="entry name" value="NAD(P)-binding Rossmann-like Domain"/>
    <property type="match status" value="1"/>
</dbReference>
<dbReference type="PANTHER" id="PTHR43313:SF1">
    <property type="entry name" value="3BETA-HYDROXYSTEROID DEHYDROGENASE DHS-16"/>
    <property type="match status" value="1"/>
</dbReference>
<sequence length="257" mass="28423">MAKTIFITGCSSGIGLTSAHYLKSLGFRVITSCRKESDFHNLQQQGFEVVLLDLDNSESINQASLQIAAMSQGRLYGLFNNAGFGIYGPLQEISRQQLEQQFATNVFGLHEITNKLLPLMLPHNEGRIVQTSSVMGFVATAGRGAYAASKYAVEGLTDALRLELHGTGIKVSLIEPGPIHTSFSKNVNQVDEENKVVNPSIAAKFSLTADDVMPYLKHAFTHPRPKIRYRITLISKSMWLAKRLLPSSWLDKILLMK</sequence>
<dbReference type="CDD" id="cd05374">
    <property type="entry name" value="17beta-HSD-like_SDR_c"/>
    <property type="match status" value="1"/>
</dbReference>
<keyword evidence="3" id="KW-1185">Reference proteome</keyword>
<protein>
    <submittedName>
        <fullName evidence="2">SDR family oxidoreductase</fullName>
    </submittedName>
</protein>
<dbReference type="GO" id="GO:0016491">
    <property type="term" value="F:oxidoreductase activity"/>
    <property type="evidence" value="ECO:0007669"/>
    <property type="project" value="TreeGrafter"/>
</dbReference>
<evidence type="ECO:0000256" key="1">
    <source>
        <dbReference type="RuleBase" id="RU000363"/>
    </source>
</evidence>
<dbReference type="PRINTS" id="PR00081">
    <property type="entry name" value="GDHRDH"/>
</dbReference>
<proteinExistence type="inferred from homology"/>
<dbReference type="PRINTS" id="PR00080">
    <property type="entry name" value="SDRFAMILY"/>
</dbReference>
<dbReference type="NCBIfam" id="NF005950">
    <property type="entry name" value="PRK08017.1"/>
    <property type="match status" value="1"/>
</dbReference>